<proteinExistence type="predicted"/>
<dbReference type="Gene3D" id="2.10.109.10">
    <property type="entry name" value="Umud Fragment, subunit A"/>
    <property type="match status" value="1"/>
</dbReference>
<evidence type="ECO:0000259" key="1">
    <source>
        <dbReference type="Pfam" id="PF00717"/>
    </source>
</evidence>
<dbReference type="InterPro" id="IPR015927">
    <property type="entry name" value="Peptidase_S24_S26A/B/C"/>
</dbReference>
<dbReference type="AlphaFoldDB" id="A0A4P9J1G4"/>
<organism evidence="2 3">
    <name type="scientific">Pseudoalteromonas distincta</name>
    <dbReference type="NCBI Taxonomy" id="77608"/>
    <lineage>
        <taxon>Bacteria</taxon>
        <taxon>Pseudomonadati</taxon>
        <taxon>Pseudomonadota</taxon>
        <taxon>Gammaproteobacteria</taxon>
        <taxon>Alteromonadales</taxon>
        <taxon>Pseudoalteromonadaceae</taxon>
        <taxon>Pseudoalteromonas</taxon>
    </lineage>
</organism>
<sequence>MLIQNVLIGPEVNKLEKTIDANFLSNSTFVGRASGRSMEGVGIFDGDVLIIDRAKIVKNYDIIVACLNGQFICKVADLKNNLLLSASSDHSPVKLTKFDQYNIEGVVTQSIRMHRVNLKLG</sequence>
<reference evidence="2 3" key="1">
    <citation type="submission" date="2019-05" db="EMBL/GenBank/DDBJ databases">
        <title>Complete genome sequence of Pseudoalteromonas sp. 16-SW-7(T) isolated from the Okhotsk Sea, Russia.</title>
        <authorList>
            <person name="Nguyen T.H."/>
            <person name="Nedashkovskaya O.I."/>
            <person name="Kim S.-G."/>
        </authorList>
    </citation>
    <scope>NUCLEOTIDE SEQUENCE [LARGE SCALE GENOMIC DNA]</scope>
    <source>
        <strain evidence="2 3">16-SW-7</strain>
    </source>
</reference>
<dbReference type="Pfam" id="PF00717">
    <property type="entry name" value="Peptidase_S24"/>
    <property type="match status" value="1"/>
</dbReference>
<dbReference type="InterPro" id="IPR036286">
    <property type="entry name" value="LexA/Signal_pep-like_sf"/>
</dbReference>
<dbReference type="KEGG" id="pdv:FFU37_08460"/>
<dbReference type="EMBL" id="CP040558">
    <property type="protein sequence ID" value="QCU74496.1"/>
    <property type="molecule type" value="Genomic_DNA"/>
</dbReference>
<accession>A0A4P9J1G4</accession>
<dbReference type="GeneID" id="88775676"/>
<gene>
    <name evidence="2" type="ORF">FFU37_08460</name>
</gene>
<dbReference type="CDD" id="cd06529">
    <property type="entry name" value="S24_LexA-like"/>
    <property type="match status" value="1"/>
</dbReference>
<name>A0A4P9J1G4_9GAMM</name>
<dbReference type="SUPFAM" id="SSF51306">
    <property type="entry name" value="LexA/Signal peptidase"/>
    <property type="match status" value="1"/>
</dbReference>
<dbReference type="InterPro" id="IPR039418">
    <property type="entry name" value="LexA-like"/>
</dbReference>
<protein>
    <submittedName>
        <fullName evidence="2">DNA polymerase V</fullName>
    </submittedName>
</protein>
<evidence type="ECO:0000313" key="3">
    <source>
        <dbReference type="Proteomes" id="UP000310065"/>
    </source>
</evidence>
<dbReference type="RefSeq" id="WP_138489261.1">
    <property type="nucleotide sequence ID" value="NZ_CP040558.1"/>
</dbReference>
<feature type="domain" description="Peptidase S24/S26A/S26B/S26C" evidence="1">
    <location>
        <begin position="19"/>
        <end position="107"/>
    </location>
</feature>
<evidence type="ECO:0000313" key="2">
    <source>
        <dbReference type="EMBL" id="QCU74496.1"/>
    </source>
</evidence>
<dbReference type="Proteomes" id="UP000310065">
    <property type="component" value="Chromosome L1"/>
</dbReference>